<dbReference type="EMBL" id="JR036693">
    <property type="protein sequence ID" value="AEY57323.1"/>
    <property type="molecule type" value="mRNA"/>
</dbReference>
<evidence type="ECO:0000313" key="2">
    <source>
        <dbReference type="EMBL" id="AEY57324.1"/>
    </source>
</evidence>
<proteinExistence type="evidence at transcript level"/>
<dbReference type="EMBL" id="JR036695">
    <property type="protein sequence ID" value="AEY57324.1"/>
    <property type="molecule type" value="mRNA"/>
</dbReference>
<evidence type="ECO:0000313" key="1">
    <source>
        <dbReference type="EMBL" id="AEY57323.1"/>
    </source>
</evidence>
<sequence length="72" mass="8096">MAQAAPEEHQTKMVAKSLNLDDAEIEESKRDLITREIGKFREVMKAACVAHSKRTRLGMLCVGTTLSLTHWL</sequence>
<gene>
    <name evidence="1" type="ORF">ACCB00191.3</name>
    <name evidence="2" type="ORF">ACCB00191.5</name>
</gene>
<accession>V9I872</accession>
<dbReference type="AlphaFoldDB" id="V9I872"/>
<organism evidence="1">
    <name type="scientific">Apis cerana</name>
    <name type="common">Indian honeybee</name>
    <dbReference type="NCBI Taxonomy" id="7461"/>
    <lineage>
        <taxon>Eukaryota</taxon>
        <taxon>Metazoa</taxon>
        <taxon>Ecdysozoa</taxon>
        <taxon>Arthropoda</taxon>
        <taxon>Hexapoda</taxon>
        <taxon>Insecta</taxon>
        <taxon>Pterygota</taxon>
        <taxon>Neoptera</taxon>
        <taxon>Endopterygota</taxon>
        <taxon>Hymenoptera</taxon>
        <taxon>Apocrita</taxon>
        <taxon>Aculeata</taxon>
        <taxon>Apoidea</taxon>
        <taxon>Anthophila</taxon>
        <taxon>Apidae</taxon>
        <taxon>Apis</taxon>
    </lineage>
</organism>
<reference evidence="1" key="1">
    <citation type="submission" date="2011-11" db="EMBL/GenBank/DDBJ databases">
        <title>Decoding the brain transcriptome of the Eastern honeybee (Apis cerana) based on pyrosequencing.</title>
        <authorList>
            <person name="Sun L."/>
            <person name="Zheng H."/>
            <person name="Wang Y."/>
            <person name="Xie X."/>
            <person name="Zhu Y."/>
            <person name="Gu W."/>
            <person name="Wang S."/>
        </authorList>
    </citation>
    <scope>NUCLEOTIDE SEQUENCE</scope>
    <source>
        <tissue evidence="1">Brain</tissue>
    </source>
</reference>
<name>V9I872_APICE</name>
<protein>
    <submittedName>
        <fullName evidence="1">RNA-binding protein 25</fullName>
    </submittedName>
</protein>